<dbReference type="EMBL" id="JAHQIW010004986">
    <property type="protein sequence ID" value="KAJ1364485.1"/>
    <property type="molecule type" value="Genomic_DNA"/>
</dbReference>
<organism evidence="1 2">
    <name type="scientific">Parelaphostrongylus tenuis</name>
    <name type="common">Meningeal worm</name>
    <dbReference type="NCBI Taxonomy" id="148309"/>
    <lineage>
        <taxon>Eukaryota</taxon>
        <taxon>Metazoa</taxon>
        <taxon>Ecdysozoa</taxon>
        <taxon>Nematoda</taxon>
        <taxon>Chromadorea</taxon>
        <taxon>Rhabditida</taxon>
        <taxon>Rhabditina</taxon>
        <taxon>Rhabditomorpha</taxon>
        <taxon>Strongyloidea</taxon>
        <taxon>Metastrongylidae</taxon>
        <taxon>Parelaphostrongylus</taxon>
    </lineage>
</organism>
<keyword evidence="2" id="KW-1185">Reference proteome</keyword>
<reference evidence="1" key="1">
    <citation type="submission" date="2021-06" db="EMBL/GenBank/DDBJ databases">
        <title>Parelaphostrongylus tenuis whole genome reference sequence.</title>
        <authorList>
            <person name="Garwood T.J."/>
            <person name="Larsen P.A."/>
            <person name="Fountain-Jones N.M."/>
            <person name="Garbe J.R."/>
            <person name="Macchietto M.G."/>
            <person name="Kania S.A."/>
            <person name="Gerhold R.W."/>
            <person name="Richards J.E."/>
            <person name="Wolf T.M."/>
        </authorList>
    </citation>
    <scope>NUCLEOTIDE SEQUENCE</scope>
    <source>
        <strain evidence="1">MNPRO001-30</strain>
        <tissue evidence="1">Meninges</tissue>
    </source>
</reference>
<gene>
    <name evidence="1" type="ORF">KIN20_024589</name>
</gene>
<sequence length="82" mass="9382">MDEKVALEIKADDDVQILRKGVPAVQCVRDGRCCRCRYLLLRIQYHNYKDQNISNLSEDFVTYETPAGAVIPGEELEKPVLK</sequence>
<dbReference type="AlphaFoldDB" id="A0AAD5MTP2"/>
<dbReference type="Proteomes" id="UP001196413">
    <property type="component" value="Unassembled WGS sequence"/>
</dbReference>
<protein>
    <submittedName>
        <fullName evidence="1">Uncharacterized protein</fullName>
    </submittedName>
</protein>
<proteinExistence type="predicted"/>
<evidence type="ECO:0000313" key="2">
    <source>
        <dbReference type="Proteomes" id="UP001196413"/>
    </source>
</evidence>
<name>A0AAD5MTP2_PARTN</name>
<evidence type="ECO:0000313" key="1">
    <source>
        <dbReference type="EMBL" id="KAJ1364485.1"/>
    </source>
</evidence>
<accession>A0AAD5MTP2</accession>
<comment type="caution">
    <text evidence="1">The sequence shown here is derived from an EMBL/GenBank/DDBJ whole genome shotgun (WGS) entry which is preliminary data.</text>
</comment>